<dbReference type="RefSeq" id="WP_310126770.1">
    <property type="nucleotide sequence ID" value="NZ_JAVDQV010000023.1"/>
</dbReference>
<evidence type="ECO:0000313" key="2">
    <source>
        <dbReference type="EMBL" id="MDR6412630.1"/>
    </source>
</evidence>
<keyword evidence="3" id="KW-1185">Reference proteome</keyword>
<organism evidence="2 3">
    <name type="scientific">Paraburkholderia terricola</name>
    <dbReference type="NCBI Taxonomy" id="169427"/>
    <lineage>
        <taxon>Bacteria</taxon>
        <taxon>Pseudomonadati</taxon>
        <taxon>Pseudomonadota</taxon>
        <taxon>Betaproteobacteria</taxon>
        <taxon>Burkholderiales</taxon>
        <taxon>Burkholderiaceae</taxon>
        <taxon>Paraburkholderia</taxon>
    </lineage>
</organism>
<dbReference type="EMBL" id="JAVDRP010000021">
    <property type="protein sequence ID" value="MDR6412630.1"/>
    <property type="molecule type" value="Genomic_DNA"/>
</dbReference>
<feature type="region of interest" description="Disordered" evidence="1">
    <location>
        <begin position="49"/>
        <end position="74"/>
    </location>
</feature>
<feature type="compositionally biased region" description="Basic and acidic residues" evidence="1">
    <location>
        <begin position="60"/>
        <end position="74"/>
    </location>
</feature>
<accession>A0ABU1M0V8</accession>
<sequence length="74" mass="8509">MTRSSQTLQESRSTAGYLHIATANWIIGANTFRHLTCIKQARDRSSDFAFSPARPVRGRRVNDPDQWTHRHEVT</sequence>
<comment type="caution">
    <text evidence="2">The sequence shown here is derived from an EMBL/GenBank/DDBJ whole genome shotgun (WGS) entry which is preliminary data.</text>
</comment>
<evidence type="ECO:0000256" key="1">
    <source>
        <dbReference type="SAM" id="MobiDB-lite"/>
    </source>
</evidence>
<name>A0ABU1M0V8_9BURK</name>
<reference evidence="2 3" key="1">
    <citation type="submission" date="2023-07" db="EMBL/GenBank/DDBJ databases">
        <title>Sorghum-associated microbial communities from plants grown in Nebraska, USA.</title>
        <authorList>
            <person name="Schachtman D."/>
        </authorList>
    </citation>
    <scope>NUCLEOTIDE SEQUENCE [LARGE SCALE GENOMIC DNA]</scope>
    <source>
        <strain evidence="2 3">DS1316</strain>
    </source>
</reference>
<evidence type="ECO:0000313" key="3">
    <source>
        <dbReference type="Proteomes" id="UP001264340"/>
    </source>
</evidence>
<gene>
    <name evidence="2" type="ORF">J2804_006066</name>
</gene>
<proteinExistence type="predicted"/>
<protein>
    <submittedName>
        <fullName evidence="2">Uncharacterized protein</fullName>
    </submittedName>
</protein>
<dbReference type="Proteomes" id="UP001264340">
    <property type="component" value="Unassembled WGS sequence"/>
</dbReference>